<dbReference type="PROSITE" id="PS50846">
    <property type="entry name" value="HMA_2"/>
    <property type="match status" value="2"/>
</dbReference>
<feature type="transmembrane region" description="Helical" evidence="23">
    <location>
        <begin position="432"/>
        <end position="455"/>
    </location>
</feature>
<accession>A0A521BN50</accession>
<dbReference type="FunFam" id="3.40.50.1000:FF:000333">
    <property type="entry name" value="Copper-transporting ATPase 2"/>
    <property type="match status" value="1"/>
</dbReference>
<dbReference type="PRINTS" id="PR00119">
    <property type="entry name" value="CATATPASE"/>
</dbReference>
<dbReference type="Proteomes" id="UP000315636">
    <property type="component" value="Unassembled WGS sequence"/>
</dbReference>
<dbReference type="NCBIfam" id="TIGR01511">
    <property type="entry name" value="ATPase-IB1_Cu"/>
    <property type="match status" value="1"/>
</dbReference>
<evidence type="ECO:0000256" key="13">
    <source>
        <dbReference type="ARBA" id="ARBA00022840"/>
    </source>
</evidence>
<evidence type="ECO:0000256" key="2">
    <source>
        <dbReference type="ARBA" id="ARBA00006024"/>
    </source>
</evidence>
<keyword evidence="9 23" id="KW-0479">Metal-binding</keyword>
<dbReference type="InterPro" id="IPR006122">
    <property type="entry name" value="HMA_Cu_ion-bd"/>
</dbReference>
<evidence type="ECO:0000313" key="25">
    <source>
        <dbReference type="EMBL" id="SMO48546.1"/>
    </source>
</evidence>
<dbReference type="PANTHER" id="PTHR43520">
    <property type="entry name" value="ATP7, ISOFORM B"/>
    <property type="match status" value="1"/>
</dbReference>
<dbReference type="InterPro" id="IPR008250">
    <property type="entry name" value="ATPase_P-typ_transduc_dom_A_sf"/>
</dbReference>
<dbReference type="GO" id="GO:0016887">
    <property type="term" value="F:ATP hydrolysis activity"/>
    <property type="evidence" value="ECO:0007669"/>
    <property type="project" value="InterPro"/>
</dbReference>
<dbReference type="InterPro" id="IPR023214">
    <property type="entry name" value="HAD_sf"/>
</dbReference>
<evidence type="ECO:0000313" key="26">
    <source>
        <dbReference type="Proteomes" id="UP000315636"/>
    </source>
</evidence>
<dbReference type="NCBIfam" id="TIGR00003">
    <property type="entry name" value="copper ion binding protein"/>
    <property type="match status" value="2"/>
</dbReference>
<feature type="transmembrane region" description="Helical" evidence="23">
    <location>
        <begin position="747"/>
        <end position="764"/>
    </location>
</feature>
<dbReference type="SFLD" id="SFLDF00027">
    <property type="entry name" value="p-type_atpase"/>
    <property type="match status" value="1"/>
</dbReference>
<keyword evidence="16 23" id="KW-1133">Transmembrane helix</keyword>
<feature type="domain" description="HMA" evidence="24">
    <location>
        <begin position="72"/>
        <end position="138"/>
    </location>
</feature>
<keyword evidence="13 23" id="KW-0067">ATP-binding</keyword>
<dbReference type="RefSeq" id="WP_142504532.1">
    <property type="nucleotide sequence ID" value="NZ_FXTI01000002.1"/>
</dbReference>
<dbReference type="GO" id="GO:0005524">
    <property type="term" value="F:ATP binding"/>
    <property type="evidence" value="ECO:0007669"/>
    <property type="project" value="UniProtKB-UniRule"/>
</dbReference>
<dbReference type="GO" id="GO:0005507">
    <property type="term" value="F:copper ion binding"/>
    <property type="evidence" value="ECO:0007669"/>
    <property type="project" value="InterPro"/>
</dbReference>
<dbReference type="SFLD" id="SFLDG00002">
    <property type="entry name" value="C1.7:_P-type_atpase_like"/>
    <property type="match status" value="1"/>
</dbReference>
<keyword evidence="8 23" id="KW-0812">Transmembrane</keyword>
<dbReference type="GO" id="GO:0005886">
    <property type="term" value="C:plasma membrane"/>
    <property type="evidence" value="ECO:0007669"/>
    <property type="project" value="UniProtKB-SubCell"/>
</dbReference>
<dbReference type="OrthoDB" id="9813266at2"/>
<dbReference type="PRINTS" id="PR00942">
    <property type="entry name" value="CUATPASEI"/>
</dbReference>
<evidence type="ECO:0000256" key="6">
    <source>
        <dbReference type="ARBA" id="ARBA00022475"/>
    </source>
</evidence>
<evidence type="ECO:0000256" key="11">
    <source>
        <dbReference type="ARBA" id="ARBA00022741"/>
    </source>
</evidence>
<keyword evidence="19 23" id="KW-0472">Membrane</keyword>
<dbReference type="SFLD" id="SFLDS00003">
    <property type="entry name" value="Haloacid_Dehalogenase"/>
    <property type="match status" value="1"/>
</dbReference>
<dbReference type="Pfam" id="PF00122">
    <property type="entry name" value="E1-E2_ATPase"/>
    <property type="match status" value="1"/>
</dbReference>
<evidence type="ECO:0000259" key="24">
    <source>
        <dbReference type="PROSITE" id="PS50846"/>
    </source>
</evidence>
<evidence type="ECO:0000256" key="8">
    <source>
        <dbReference type="ARBA" id="ARBA00022692"/>
    </source>
</evidence>
<feature type="transmembrane region" description="Helical" evidence="23">
    <location>
        <begin position="404"/>
        <end position="426"/>
    </location>
</feature>
<evidence type="ECO:0000256" key="1">
    <source>
        <dbReference type="ARBA" id="ARBA00004651"/>
    </source>
</evidence>
<dbReference type="InterPro" id="IPR044492">
    <property type="entry name" value="P_typ_ATPase_HD_dom"/>
</dbReference>
<dbReference type="Gene3D" id="3.40.1110.10">
    <property type="entry name" value="Calcium-transporting ATPase, cytoplasmic domain N"/>
    <property type="match status" value="1"/>
</dbReference>
<evidence type="ECO:0000256" key="12">
    <source>
        <dbReference type="ARBA" id="ARBA00022796"/>
    </source>
</evidence>
<dbReference type="Gene3D" id="2.70.150.10">
    <property type="entry name" value="Calcium-transporting ATPase, cytoplasmic transduction domain A"/>
    <property type="match status" value="1"/>
</dbReference>
<dbReference type="InterPro" id="IPR036163">
    <property type="entry name" value="HMA_dom_sf"/>
</dbReference>
<keyword evidence="14" id="KW-0460">Magnesium</keyword>
<dbReference type="EMBL" id="FXTI01000002">
    <property type="protein sequence ID" value="SMO48546.1"/>
    <property type="molecule type" value="Genomic_DNA"/>
</dbReference>
<reference evidence="25 26" key="1">
    <citation type="submission" date="2017-05" db="EMBL/GenBank/DDBJ databases">
        <authorList>
            <person name="Varghese N."/>
            <person name="Submissions S."/>
        </authorList>
    </citation>
    <scope>NUCLEOTIDE SEQUENCE [LARGE SCALE GENOMIC DNA]</scope>
    <source>
        <strain evidence="25 26">DSM 45474</strain>
    </source>
</reference>
<evidence type="ECO:0000256" key="7">
    <source>
        <dbReference type="ARBA" id="ARBA00022553"/>
    </source>
</evidence>
<keyword evidence="18" id="KW-0406">Ion transport</keyword>
<dbReference type="GO" id="GO:0140581">
    <property type="term" value="F:P-type monovalent copper transporter activity"/>
    <property type="evidence" value="ECO:0007669"/>
    <property type="project" value="UniProtKB-EC"/>
</dbReference>
<keyword evidence="11 23" id="KW-0547">Nucleotide-binding</keyword>
<feature type="transmembrane region" description="Helical" evidence="23">
    <location>
        <begin position="161"/>
        <end position="182"/>
    </location>
</feature>
<organism evidence="25 26">
    <name type="scientific">Melghirimyces algeriensis</name>
    <dbReference type="NCBI Taxonomy" id="910412"/>
    <lineage>
        <taxon>Bacteria</taxon>
        <taxon>Bacillati</taxon>
        <taxon>Bacillota</taxon>
        <taxon>Bacilli</taxon>
        <taxon>Bacillales</taxon>
        <taxon>Thermoactinomycetaceae</taxon>
        <taxon>Melghirimyces</taxon>
    </lineage>
</organism>
<dbReference type="NCBIfam" id="TIGR01494">
    <property type="entry name" value="ATPase_P-type"/>
    <property type="match status" value="1"/>
</dbReference>
<dbReference type="PROSITE" id="PS01229">
    <property type="entry name" value="COF_2"/>
    <property type="match status" value="1"/>
</dbReference>
<dbReference type="SUPFAM" id="SSF55008">
    <property type="entry name" value="HMA, heavy metal-associated domain"/>
    <property type="match status" value="2"/>
</dbReference>
<dbReference type="SUPFAM" id="SSF81653">
    <property type="entry name" value="Calcium ATPase, transduction domain A"/>
    <property type="match status" value="1"/>
</dbReference>
<feature type="transmembrane region" description="Helical" evidence="23">
    <location>
        <begin position="194"/>
        <end position="212"/>
    </location>
</feature>
<dbReference type="GO" id="GO:0043682">
    <property type="term" value="F:P-type divalent copper transporter activity"/>
    <property type="evidence" value="ECO:0007669"/>
    <property type="project" value="TreeGrafter"/>
</dbReference>
<dbReference type="PROSITE" id="PS01047">
    <property type="entry name" value="HMA_1"/>
    <property type="match status" value="2"/>
</dbReference>
<feature type="transmembrane region" description="Helical" evidence="23">
    <location>
        <begin position="224"/>
        <end position="246"/>
    </location>
</feature>
<evidence type="ECO:0000256" key="14">
    <source>
        <dbReference type="ARBA" id="ARBA00022842"/>
    </source>
</evidence>
<dbReference type="SUPFAM" id="SSF56784">
    <property type="entry name" value="HAD-like"/>
    <property type="match status" value="1"/>
</dbReference>
<feature type="transmembrane region" description="Helical" evidence="23">
    <location>
        <begin position="252"/>
        <end position="270"/>
    </location>
</feature>
<name>A0A521BN50_9BACL</name>
<keyword evidence="7" id="KW-0597">Phosphoprotein</keyword>
<dbReference type="EC" id="7.2.2.8" evidence="3"/>
<dbReference type="InterPro" id="IPR027256">
    <property type="entry name" value="P-typ_ATPase_IB"/>
</dbReference>
<keyword evidence="17" id="KW-0186">Copper</keyword>
<dbReference type="Pfam" id="PF00702">
    <property type="entry name" value="Hydrolase"/>
    <property type="match status" value="1"/>
</dbReference>
<dbReference type="CDD" id="cd02094">
    <property type="entry name" value="P-type_ATPase_Cu-like"/>
    <property type="match status" value="1"/>
</dbReference>
<evidence type="ECO:0000256" key="23">
    <source>
        <dbReference type="RuleBase" id="RU362081"/>
    </source>
</evidence>
<keyword evidence="5" id="KW-0813">Transport</keyword>
<dbReference type="SUPFAM" id="SSF81665">
    <property type="entry name" value="Calcium ATPase, transmembrane domain M"/>
    <property type="match status" value="1"/>
</dbReference>
<comment type="catalytic activity">
    <reaction evidence="22">
        <text>Cu(+)(in) + ATP + H2O = Cu(+)(out) + ADP + phosphate + H(+)</text>
        <dbReference type="Rhea" id="RHEA:25792"/>
        <dbReference type="ChEBI" id="CHEBI:15377"/>
        <dbReference type="ChEBI" id="CHEBI:15378"/>
        <dbReference type="ChEBI" id="CHEBI:30616"/>
        <dbReference type="ChEBI" id="CHEBI:43474"/>
        <dbReference type="ChEBI" id="CHEBI:49552"/>
        <dbReference type="ChEBI" id="CHEBI:456216"/>
        <dbReference type="EC" id="7.2.2.8"/>
    </reaction>
</comment>
<evidence type="ECO:0000256" key="9">
    <source>
        <dbReference type="ARBA" id="ARBA00022723"/>
    </source>
</evidence>
<dbReference type="InterPro" id="IPR001757">
    <property type="entry name" value="P_typ_ATPase"/>
</dbReference>
<evidence type="ECO:0000256" key="22">
    <source>
        <dbReference type="ARBA" id="ARBA00049289"/>
    </source>
</evidence>
<dbReference type="InterPro" id="IPR018303">
    <property type="entry name" value="ATPase_P-typ_P_site"/>
</dbReference>
<evidence type="ECO:0000256" key="17">
    <source>
        <dbReference type="ARBA" id="ARBA00023008"/>
    </source>
</evidence>
<evidence type="ECO:0000256" key="19">
    <source>
        <dbReference type="ARBA" id="ARBA00023136"/>
    </source>
</evidence>
<dbReference type="Gene3D" id="3.40.50.1000">
    <property type="entry name" value="HAD superfamily/HAD-like"/>
    <property type="match status" value="1"/>
</dbReference>
<comment type="similarity">
    <text evidence="2 23">Belongs to the cation transport ATPase (P-type) (TC 3.A.3) family. Type IB subfamily.</text>
</comment>
<dbReference type="InterPro" id="IPR023298">
    <property type="entry name" value="ATPase_P-typ_TM_dom_sf"/>
</dbReference>
<evidence type="ECO:0000256" key="18">
    <source>
        <dbReference type="ARBA" id="ARBA00023065"/>
    </source>
</evidence>
<dbReference type="PRINTS" id="PR00943">
    <property type="entry name" value="CUATPASE"/>
</dbReference>
<protein>
    <recommendedName>
        <fullName evidence="4">Copper-exporting P-type ATPase</fullName>
        <ecNumber evidence="3">7.2.2.8</ecNumber>
    </recommendedName>
    <alternativeName>
        <fullName evidence="20">Copper-exporting P-type ATPase A</fullName>
    </alternativeName>
    <alternativeName>
        <fullName evidence="21">Cu(+)-exporting ATPase</fullName>
    </alternativeName>
</protein>
<dbReference type="InterPro" id="IPR006121">
    <property type="entry name" value="HMA_dom"/>
</dbReference>
<dbReference type="FunFam" id="2.70.150.10:FF:000020">
    <property type="entry name" value="Copper-exporting P-type ATPase A"/>
    <property type="match status" value="1"/>
</dbReference>
<evidence type="ECO:0000256" key="3">
    <source>
        <dbReference type="ARBA" id="ARBA00012517"/>
    </source>
</evidence>
<dbReference type="GO" id="GO:0055070">
    <property type="term" value="P:copper ion homeostasis"/>
    <property type="evidence" value="ECO:0007669"/>
    <property type="project" value="TreeGrafter"/>
</dbReference>
<dbReference type="NCBIfam" id="TIGR01525">
    <property type="entry name" value="ATPase-IB_hvy"/>
    <property type="match status" value="1"/>
</dbReference>
<keyword evidence="12" id="KW-0187">Copper transport</keyword>
<evidence type="ECO:0000256" key="5">
    <source>
        <dbReference type="ARBA" id="ARBA00022448"/>
    </source>
</evidence>
<dbReference type="PROSITE" id="PS00154">
    <property type="entry name" value="ATPASE_E1_E2"/>
    <property type="match status" value="1"/>
</dbReference>
<dbReference type="InterPro" id="IPR017969">
    <property type="entry name" value="Heavy-metal-associated_CS"/>
</dbReference>
<keyword evidence="26" id="KW-1185">Reference proteome</keyword>
<evidence type="ECO:0000256" key="15">
    <source>
        <dbReference type="ARBA" id="ARBA00022967"/>
    </source>
</evidence>
<proteinExistence type="inferred from homology"/>
<dbReference type="FunFam" id="3.30.70.100:FF:000005">
    <property type="entry name" value="Copper-exporting P-type ATPase A"/>
    <property type="match status" value="2"/>
</dbReference>
<dbReference type="PANTHER" id="PTHR43520:SF8">
    <property type="entry name" value="P-TYPE CU(+) TRANSPORTER"/>
    <property type="match status" value="1"/>
</dbReference>
<dbReference type="AlphaFoldDB" id="A0A521BN50"/>
<keyword evidence="10" id="KW-0677">Repeat</keyword>
<comment type="subcellular location">
    <subcellularLocation>
        <location evidence="1">Cell membrane</location>
        <topology evidence="1">Multi-pass membrane protein</topology>
    </subcellularLocation>
</comment>
<evidence type="ECO:0000256" key="21">
    <source>
        <dbReference type="ARBA" id="ARBA00033239"/>
    </source>
</evidence>
<keyword evidence="15" id="KW-1278">Translocase</keyword>
<sequence>MSGKDVTFSVKGMTCAACSNRVEKGLTRLEGVEQADVNLATEKATVRYQPETVSPDQLVQKVKDLGYDVETERVEMEIQGMTCAACSNRIEKGLSRMEGVEKATVNLAMERGQIVYHPAMVDVADLKHRIKSLGYEATLRNEEKEESKQQNKKKDKQTQRLLFSIILSIPLFLGMVHMWGPLRALVPEVLTHPWLQLLLATPVQFWIGWPFYRGAYRSLKNGSANMDVLVAVGTSAAYFYSLYVVIRGEGGLYFETSAIIITLILLGKWLESRAKGQTSEAIRKLMGMQAKTAVVIQDGQEREVPVDEVMVGDQIRVRPGEKIPVDGEVIHGQSAVDESMLTGESIPVDKGEGDQVIGGTINKNGLLTFRATKVGKETALAQIIRVVEEAQGAKAPIQRLADRISGVFVPVVLAIAIGTGLIWYFLLTPGNVEVALVHLTAVLVIACPCALGLATPTSIMVGTGKGAAEGILYKGGHHLENTRRIDTVVLDKTGTVTSGEPVLTDVIPAGPFQREDLLRWAATSEQPSEHPLARSIVEGAKKEGIPLGTTESFEAIPGFGIVAKVDGKDCRVGTRRLLKERGVDFSYMEDEMDRLEASGKTAMLVAVDGELAGVIAVADTVKETSAEAVRQLKELGIEVWMITGDNERTARSIAEQVQIQYVRSGVLPTDKAEEVKRLQQKGRRVAMVGDGINDAPALATADIGMAMGTGTDVAMEAADLTLMRGDLRAIPAAIRLSRYTMRNIKQNLFWAFFYNSVGIPIAAAGLLAPWLAAAAMAFSSVSVVTNSLRLKRVSIMESES</sequence>
<feature type="domain" description="HMA" evidence="24">
    <location>
        <begin position="4"/>
        <end position="70"/>
    </location>
</feature>
<evidence type="ECO:0000256" key="20">
    <source>
        <dbReference type="ARBA" id="ARBA00029719"/>
    </source>
</evidence>
<evidence type="ECO:0000256" key="10">
    <source>
        <dbReference type="ARBA" id="ARBA00022737"/>
    </source>
</evidence>
<dbReference type="InterPro" id="IPR059000">
    <property type="entry name" value="ATPase_P-type_domA"/>
</dbReference>
<dbReference type="Pfam" id="PF00403">
    <property type="entry name" value="HMA"/>
    <property type="match status" value="2"/>
</dbReference>
<keyword evidence="6 23" id="KW-1003">Cell membrane</keyword>
<dbReference type="CDD" id="cd00371">
    <property type="entry name" value="HMA"/>
    <property type="match status" value="2"/>
</dbReference>
<dbReference type="InterPro" id="IPR036412">
    <property type="entry name" value="HAD-like_sf"/>
</dbReference>
<evidence type="ECO:0000256" key="4">
    <source>
        <dbReference type="ARBA" id="ARBA00015102"/>
    </source>
</evidence>
<gene>
    <name evidence="25" type="ORF">SAMN06264849_102232</name>
</gene>
<dbReference type="InterPro" id="IPR023299">
    <property type="entry name" value="ATPase_P-typ_cyto_dom_N"/>
</dbReference>
<evidence type="ECO:0000256" key="16">
    <source>
        <dbReference type="ARBA" id="ARBA00022989"/>
    </source>
</evidence>
<dbReference type="Gene3D" id="3.30.70.100">
    <property type="match status" value="2"/>
</dbReference>